<dbReference type="InterPro" id="IPR015631">
    <property type="entry name" value="CD2/SLAM_rcpt"/>
</dbReference>
<dbReference type="InterPro" id="IPR007110">
    <property type="entry name" value="Ig-like_dom"/>
</dbReference>
<evidence type="ECO:0000259" key="6">
    <source>
        <dbReference type="PROSITE" id="PS50835"/>
    </source>
</evidence>
<dbReference type="SMART" id="SM00409">
    <property type="entry name" value="IG"/>
    <property type="match status" value="2"/>
</dbReference>
<proteinExistence type="predicted"/>
<dbReference type="GO" id="GO:0016020">
    <property type="term" value="C:membrane"/>
    <property type="evidence" value="ECO:0007669"/>
    <property type="project" value="UniProtKB-SubCell"/>
</dbReference>
<dbReference type="PROSITE" id="PS50835">
    <property type="entry name" value="IG_LIKE"/>
    <property type="match status" value="1"/>
</dbReference>
<protein>
    <recommendedName>
        <fullName evidence="6">Ig-like domain-containing protein</fullName>
    </recommendedName>
</protein>
<evidence type="ECO:0000256" key="2">
    <source>
        <dbReference type="ARBA" id="ARBA00022729"/>
    </source>
</evidence>
<dbReference type="PANTHER" id="PTHR12080:SF48">
    <property type="entry name" value="IMMUNOGLOBULIN SUBTYPE DOMAIN-CONTAINING PROTEIN"/>
    <property type="match status" value="1"/>
</dbReference>
<sequence length="296" mass="33557">MYKGVMAPIRIEVGQREIHFIPGRNFTLPAHFTLDPTDISSGQKDTIYSGTWSIENGKKEIVECLKDKNNWKDSMKERRGNCKLESSSISFTLTSLIPEDAGDYDLELVSEAGEKETTLFGVKLYESVSKPNIQKNVEKIEEGINFTLMCQVEKGTNPQFTWEKLVNNGTPSILVKDTILTLTHINSTDCGSYKCVVKNEMSQEKALFNLSADDYPWCQKQNKDLPIFVTIGLIVGLLALICIIAGIWKFCRRSNNERDLNADNNEEQEEMKNLRAGSILQLSHCNRQHQQIKVFP</sequence>
<dbReference type="OMA" id="REIHFIP"/>
<evidence type="ECO:0000313" key="8">
    <source>
        <dbReference type="Proteomes" id="UP000288216"/>
    </source>
</evidence>
<keyword evidence="2" id="KW-0732">Signal</keyword>
<dbReference type="SMART" id="SM00408">
    <property type="entry name" value="IGc2"/>
    <property type="match status" value="1"/>
</dbReference>
<evidence type="ECO:0000256" key="5">
    <source>
        <dbReference type="SAM" id="Phobius"/>
    </source>
</evidence>
<name>A0A401NS58_SCYTO</name>
<comment type="subcellular location">
    <subcellularLocation>
        <location evidence="1">Membrane</location>
    </subcellularLocation>
</comment>
<keyword evidence="5" id="KW-0812">Transmembrane</keyword>
<dbReference type="InterPro" id="IPR003598">
    <property type="entry name" value="Ig_sub2"/>
</dbReference>
<dbReference type="Gene3D" id="2.60.40.10">
    <property type="entry name" value="Immunoglobulins"/>
    <property type="match status" value="2"/>
</dbReference>
<dbReference type="EMBL" id="BFAA01006682">
    <property type="protein sequence ID" value="GCB63687.1"/>
    <property type="molecule type" value="Genomic_DNA"/>
</dbReference>
<dbReference type="InterPro" id="IPR003599">
    <property type="entry name" value="Ig_sub"/>
</dbReference>
<dbReference type="InterPro" id="IPR013783">
    <property type="entry name" value="Ig-like_fold"/>
</dbReference>
<comment type="caution">
    <text evidence="7">The sequence shown here is derived from an EMBL/GenBank/DDBJ whole genome shotgun (WGS) entry which is preliminary data.</text>
</comment>
<dbReference type="InterPro" id="IPR036179">
    <property type="entry name" value="Ig-like_dom_sf"/>
</dbReference>
<dbReference type="AlphaFoldDB" id="A0A401NS58"/>
<organism evidence="7 8">
    <name type="scientific">Scyliorhinus torazame</name>
    <name type="common">Cloudy catshark</name>
    <name type="synonym">Catulus torazame</name>
    <dbReference type="NCBI Taxonomy" id="75743"/>
    <lineage>
        <taxon>Eukaryota</taxon>
        <taxon>Metazoa</taxon>
        <taxon>Chordata</taxon>
        <taxon>Craniata</taxon>
        <taxon>Vertebrata</taxon>
        <taxon>Chondrichthyes</taxon>
        <taxon>Elasmobranchii</taxon>
        <taxon>Galeomorphii</taxon>
        <taxon>Galeoidea</taxon>
        <taxon>Carcharhiniformes</taxon>
        <taxon>Scyliorhinidae</taxon>
        <taxon>Scyliorhinus</taxon>
    </lineage>
</organism>
<feature type="domain" description="Ig-like" evidence="6">
    <location>
        <begin position="131"/>
        <end position="211"/>
    </location>
</feature>
<dbReference type="PANTHER" id="PTHR12080">
    <property type="entry name" value="SIGNALING LYMPHOCYTIC ACTIVATION MOLECULE"/>
    <property type="match status" value="1"/>
</dbReference>
<gene>
    <name evidence="7" type="ORF">scyTo_0013233</name>
</gene>
<reference evidence="7 8" key="1">
    <citation type="journal article" date="2018" name="Nat. Ecol. Evol.">
        <title>Shark genomes provide insights into elasmobranch evolution and the origin of vertebrates.</title>
        <authorList>
            <person name="Hara Y"/>
            <person name="Yamaguchi K"/>
            <person name="Onimaru K"/>
            <person name="Kadota M"/>
            <person name="Koyanagi M"/>
            <person name="Keeley SD"/>
            <person name="Tatsumi K"/>
            <person name="Tanaka K"/>
            <person name="Motone F"/>
            <person name="Kageyama Y"/>
            <person name="Nozu R"/>
            <person name="Adachi N"/>
            <person name="Nishimura O"/>
            <person name="Nakagawa R"/>
            <person name="Tanegashima C"/>
            <person name="Kiyatake I"/>
            <person name="Matsumoto R"/>
            <person name="Murakumo K"/>
            <person name="Nishida K"/>
            <person name="Terakita A"/>
            <person name="Kuratani S"/>
            <person name="Sato K"/>
            <person name="Hyodo S Kuraku.S."/>
        </authorList>
    </citation>
    <scope>NUCLEOTIDE SEQUENCE [LARGE SCALE GENOMIC DNA]</scope>
</reference>
<evidence type="ECO:0000256" key="1">
    <source>
        <dbReference type="ARBA" id="ARBA00004370"/>
    </source>
</evidence>
<evidence type="ECO:0000256" key="3">
    <source>
        <dbReference type="ARBA" id="ARBA00023136"/>
    </source>
</evidence>
<evidence type="ECO:0000313" key="7">
    <source>
        <dbReference type="EMBL" id="GCB63687.1"/>
    </source>
</evidence>
<dbReference type="STRING" id="75743.A0A401NS58"/>
<keyword evidence="8" id="KW-1185">Reference proteome</keyword>
<dbReference type="Proteomes" id="UP000288216">
    <property type="component" value="Unassembled WGS sequence"/>
</dbReference>
<keyword evidence="4" id="KW-0325">Glycoprotein</keyword>
<dbReference type="Pfam" id="PF13927">
    <property type="entry name" value="Ig_3"/>
    <property type="match status" value="1"/>
</dbReference>
<dbReference type="SUPFAM" id="SSF48726">
    <property type="entry name" value="Immunoglobulin"/>
    <property type="match status" value="1"/>
</dbReference>
<evidence type="ECO:0000256" key="4">
    <source>
        <dbReference type="ARBA" id="ARBA00023180"/>
    </source>
</evidence>
<dbReference type="OrthoDB" id="6353782at2759"/>
<keyword evidence="5" id="KW-1133">Transmembrane helix</keyword>
<feature type="transmembrane region" description="Helical" evidence="5">
    <location>
        <begin position="225"/>
        <end position="248"/>
    </location>
</feature>
<accession>A0A401NS58</accession>
<keyword evidence="3 5" id="KW-0472">Membrane</keyword>